<accession>A0A3R8QHM3</accession>
<sequence length="64" mass="7033">MKPTTQTRMVPRMCGRWSARFAARTGAMNPPAATPQMSRAWPVPAAPRPRPAWTRIEGSQASVV</sequence>
<gene>
    <name evidence="2" type="ORF">CQW44_15320</name>
</gene>
<reference evidence="2 3" key="1">
    <citation type="submission" date="2017-10" db="EMBL/GenBank/DDBJ databases">
        <title>Draft genome of actinobacteria isolated from guarana (Paullinia cupana (Mart.) Ducke.</title>
        <authorList>
            <person name="Siqueira K.A."/>
            <person name="Liotti R.G."/>
            <person name="Mendes T.A."/>
            <person name="Soares M.A."/>
        </authorList>
    </citation>
    <scope>NUCLEOTIDE SEQUENCE [LARGE SCALE GENOMIC DNA]</scope>
    <source>
        <strain evidence="2 3">199</strain>
    </source>
</reference>
<feature type="region of interest" description="Disordered" evidence="1">
    <location>
        <begin position="27"/>
        <end position="64"/>
    </location>
</feature>
<dbReference type="EMBL" id="PDES01000006">
    <property type="protein sequence ID" value="RRQ86254.1"/>
    <property type="molecule type" value="Genomic_DNA"/>
</dbReference>
<proteinExistence type="predicted"/>
<evidence type="ECO:0000313" key="2">
    <source>
        <dbReference type="EMBL" id="RRQ86254.1"/>
    </source>
</evidence>
<name>A0A3R8QHM3_9ACTN</name>
<dbReference type="Proteomes" id="UP000276379">
    <property type="component" value="Unassembled WGS sequence"/>
</dbReference>
<organism evidence="2 3">
    <name type="scientific">Streptomyces griseofuscus</name>
    <dbReference type="NCBI Taxonomy" id="146922"/>
    <lineage>
        <taxon>Bacteria</taxon>
        <taxon>Bacillati</taxon>
        <taxon>Actinomycetota</taxon>
        <taxon>Actinomycetes</taxon>
        <taxon>Kitasatosporales</taxon>
        <taxon>Streptomycetaceae</taxon>
        <taxon>Streptomyces</taxon>
    </lineage>
</organism>
<evidence type="ECO:0000256" key="1">
    <source>
        <dbReference type="SAM" id="MobiDB-lite"/>
    </source>
</evidence>
<protein>
    <submittedName>
        <fullName evidence="2">Uncharacterized protein</fullName>
    </submittedName>
</protein>
<dbReference type="AlphaFoldDB" id="A0A3R8QHM3"/>
<comment type="caution">
    <text evidence="2">The sequence shown here is derived from an EMBL/GenBank/DDBJ whole genome shotgun (WGS) entry which is preliminary data.</text>
</comment>
<evidence type="ECO:0000313" key="3">
    <source>
        <dbReference type="Proteomes" id="UP000276379"/>
    </source>
</evidence>
<keyword evidence="3" id="KW-1185">Reference proteome</keyword>